<dbReference type="AlphaFoldDB" id="X0UXW5"/>
<sequence>MSRIVYVNGRYLPYAQAGVHVEDRGFQFADGVYEVCEVRGGALVDEGPHLARLGRSLAELAIPEPMSMAALAHVMRETVRRNRVRDGLL</sequence>
<name>X0UXW5_9ZZZZ</name>
<accession>X0UXW5</accession>
<dbReference type="EMBL" id="BARS01029393">
    <property type="protein sequence ID" value="GAG04007.1"/>
    <property type="molecule type" value="Genomic_DNA"/>
</dbReference>
<proteinExistence type="predicted"/>
<feature type="non-terminal residue" evidence="1">
    <location>
        <position position="89"/>
    </location>
</feature>
<organism evidence="1">
    <name type="scientific">marine sediment metagenome</name>
    <dbReference type="NCBI Taxonomy" id="412755"/>
    <lineage>
        <taxon>unclassified sequences</taxon>
        <taxon>metagenomes</taxon>
        <taxon>ecological metagenomes</taxon>
    </lineage>
</organism>
<reference evidence="1" key="1">
    <citation type="journal article" date="2014" name="Front. Microbiol.">
        <title>High frequency of phylogenetically diverse reductive dehalogenase-homologous genes in deep subseafloor sedimentary metagenomes.</title>
        <authorList>
            <person name="Kawai M."/>
            <person name="Futagami T."/>
            <person name="Toyoda A."/>
            <person name="Takaki Y."/>
            <person name="Nishi S."/>
            <person name="Hori S."/>
            <person name="Arai W."/>
            <person name="Tsubouchi T."/>
            <person name="Morono Y."/>
            <person name="Uchiyama I."/>
            <person name="Ito T."/>
            <person name="Fujiyama A."/>
            <person name="Inagaki F."/>
            <person name="Takami H."/>
        </authorList>
    </citation>
    <scope>NUCLEOTIDE SEQUENCE</scope>
    <source>
        <strain evidence="1">Expedition CK06-06</strain>
    </source>
</reference>
<comment type="caution">
    <text evidence="1">The sequence shown here is derived from an EMBL/GenBank/DDBJ whole genome shotgun (WGS) entry which is preliminary data.</text>
</comment>
<gene>
    <name evidence="1" type="ORF">S01H1_45946</name>
</gene>
<dbReference type="SUPFAM" id="SSF56752">
    <property type="entry name" value="D-aminoacid aminotransferase-like PLP-dependent enzymes"/>
    <property type="match status" value="1"/>
</dbReference>
<dbReference type="InterPro" id="IPR043131">
    <property type="entry name" value="BCAT-like_N"/>
</dbReference>
<evidence type="ECO:0008006" key="2">
    <source>
        <dbReference type="Google" id="ProtNLM"/>
    </source>
</evidence>
<protein>
    <recommendedName>
        <fullName evidence="2">Branched-chain-amino-acid aminotransferase</fullName>
    </recommendedName>
</protein>
<dbReference type="GO" id="GO:0003824">
    <property type="term" value="F:catalytic activity"/>
    <property type="evidence" value="ECO:0007669"/>
    <property type="project" value="InterPro"/>
</dbReference>
<evidence type="ECO:0000313" key="1">
    <source>
        <dbReference type="EMBL" id="GAG04007.1"/>
    </source>
</evidence>
<dbReference type="Gene3D" id="3.30.470.10">
    <property type="match status" value="1"/>
</dbReference>
<dbReference type="InterPro" id="IPR036038">
    <property type="entry name" value="Aminotransferase-like"/>
</dbReference>